<dbReference type="GeneID" id="33560491"/>
<evidence type="ECO:0000256" key="7">
    <source>
        <dbReference type="SAM" id="MobiDB-lite"/>
    </source>
</evidence>
<evidence type="ECO:0000256" key="5">
    <source>
        <dbReference type="ARBA" id="ARBA00022842"/>
    </source>
</evidence>
<dbReference type="GO" id="GO:0010945">
    <property type="term" value="F:coenzyme A diphosphatase activity"/>
    <property type="evidence" value="ECO:0007669"/>
    <property type="project" value="InterPro"/>
</dbReference>
<keyword evidence="3" id="KW-0479">Metal-binding</keyword>
<evidence type="ECO:0000256" key="2">
    <source>
        <dbReference type="ARBA" id="ARBA00001946"/>
    </source>
</evidence>
<comment type="cofactor">
    <cofactor evidence="1">
        <name>Mn(2+)</name>
        <dbReference type="ChEBI" id="CHEBI:29035"/>
    </cofactor>
</comment>
<gene>
    <name evidence="9" type="ORF">BD324DRAFT_653637</name>
</gene>
<accession>A0A1Y1U7F2</accession>
<dbReference type="EMBL" id="NBSH01000016">
    <property type="protein sequence ID" value="ORX33938.1"/>
    <property type="molecule type" value="Genomic_DNA"/>
</dbReference>
<keyword evidence="4 9" id="KW-0378">Hydrolase</keyword>
<comment type="caution">
    <text evidence="9">The sequence shown here is derived from an EMBL/GenBank/DDBJ whole genome shotgun (WGS) entry which is preliminary data.</text>
</comment>
<dbReference type="PANTHER" id="PTHR12992:SF24">
    <property type="entry name" value="PEROXISOMAL COENZYME A DIPHOSPHATASE NUDT7"/>
    <property type="match status" value="1"/>
</dbReference>
<proteinExistence type="predicted"/>
<sequence length="263" mass="29115">MRTIRSALKYPPKHSPADCPPHTVEVGARPPSEAAILLPLMNIQGEPCILLSRRSEKLRVHAGEVSFPGGKADPTDANLAAAAMREAEEELGIPVENVELLGMLEPPEYSLGNRARVWAFVGFVHDRPFDILNSATQFRSQKVGPLTSLSLSDLKPSTSEVSGLIPFPLFLLADKESDRRSLHFFRMDPGKPYWKYKVGDLFVNTDGTGQSIEGLRSDKCEVWGLSGWFLHRLLKRMGLTEDPVMAQIRSETGTETQGNLTYT</sequence>
<evidence type="ECO:0000256" key="6">
    <source>
        <dbReference type="ARBA" id="ARBA00023211"/>
    </source>
</evidence>
<keyword evidence="10" id="KW-1185">Reference proteome</keyword>
<dbReference type="CDD" id="cd03426">
    <property type="entry name" value="NUDIX_CoAse_Nudt7"/>
    <property type="match status" value="1"/>
</dbReference>
<keyword evidence="5" id="KW-0460">Magnesium</keyword>
<keyword evidence="6" id="KW-0464">Manganese</keyword>
<evidence type="ECO:0000256" key="3">
    <source>
        <dbReference type="ARBA" id="ARBA00022723"/>
    </source>
</evidence>
<dbReference type="SUPFAM" id="SSF55811">
    <property type="entry name" value="Nudix"/>
    <property type="match status" value="1"/>
</dbReference>
<dbReference type="GO" id="GO:0015938">
    <property type="term" value="P:coenzyme A catabolic process"/>
    <property type="evidence" value="ECO:0007669"/>
    <property type="project" value="TreeGrafter"/>
</dbReference>
<name>A0A1Y1U7F2_9TREE</name>
<evidence type="ECO:0000259" key="8">
    <source>
        <dbReference type="PROSITE" id="PS51462"/>
    </source>
</evidence>
<protein>
    <submittedName>
        <fullName evidence="9">NUDIX hydrolase domain-like protein</fullName>
    </submittedName>
</protein>
<dbReference type="STRING" id="4999.A0A1Y1U7F2"/>
<evidence type="ECO:0000313" key="9">
    <source>
        <dbReference type="EMBL" id="ORX33938.1"/>
    </source>
</evidence>
<dbReference type="GO" id="GO:0046872">
    <property type="term" value="F:metal ion binding"/>
    <property type="evidence" value="ECO:0007669"/>
    <property type="project" value="UniProtKB-KW"/>
</dbReference>
<dbReference type="PANTHER" id="PTHR12992">
    <property type="entry name" value="NUDIX HYDROLASE"/>
    <property type="match status" value="1"/>
</dbReference>
<dbReference type="Gene3D" id="3.90.79.10">
    <property type="entry name" value="Nucleoside Triphosphate Pyrophosphohydrolase"/>
    <property type="match status" value="1"/>
</dbReference>
<dbReference type="InterPro" id="IPR000086">
    <property type="entry name" value="NUDIX_hydrolase_dom"/>
</dbReference>
<dbReference type="InterPro" id="IPR045121">
    <property type="entry name" value="CoAse"/>
</dbReference>
<evidence type="ECO:0000313" key="10">
    <source>
        <dbReference type="Proteomes" id="UP000193218"/>
    </source>
</evidence>
<dbReference type="Pfam" id="PF00293">
    <property type="entry name" value="NUDIX"/>
    <property type="match status" value="1"/>
</dbReference>
<evidence type="ECO:0000256" key="1">
    <source>
        <dbReference type="ARBA" id="ARBA00001936"/>
    </source>
</evidence>
<reference evidence="9 10" key="1">
    <citation type="submission" date="2017-03" db="EMBL/GenBank/DDBJ databases">
        <title>Widespread Adenine N6-methylation of Active Genes in Fungi.</title>
        <authorList>
            <consortium name="DOE Joint Genome Institute"/>
            <person name="Mondo S.J."/>
            <person name="Dannebaum R.O."/>
            <person name="Kuo R.C."/>
            <person name="Louie K.B."/>
            <person name="Bewick A.J."/>
            <person name="Labutti K."/>
            <person name="Haridas S."/>
            <person name="Kuo A."/>
            <person name="Salamov A."/>
            <person name="Ahrendt S.R."/>
            <person name="Lau R."/>
            <person name="Bowen B.P."/>
            <person name="Lipzen A."/>
            <person name="Sullivan W."/>
            <person name="Andreopoulos W.B."/>
            <person name="Clum A."/>
            <person name="Lindquist E."/>
            <person name="Daum C."/>
            <person name="Northen T.R."/>
            <person name="Ramamoorthy G."/>
            <person name="Schmitz R.J."/>
            <person name="Gryganskyi A."/>
            <person name="Culley D."/>
            <person name="Magnuson J."/>
            <person name="James T.Y."/>
            <person name="O'Malley M.A."/>
            <person name="Stajich J.E."/>
            <person name="Spatafora J.W."/>
            <person name="Visel A."/>
            <person name="Grigoriev I.V."/>
        </authorList>
    </citation>
    <scope>NUCLEOTIDE SEQUENCE [LARGE SCALE GENOMIC DNA]</scope>
    <source>
        <strain evidence="9 10">NRRL Y-17943</strain>
    </source>
</reference>
<feature type="region of interest" description="Disordered" evidence="7">
    <location>
        <begin position="1"/>
        <end position="21"/>
    </location>
</feature>
<dbReference type="AlphaFoldDB" id="A0A1Y1U7F2"/>
<dbReference type="PROSITE" id="PS51462">
    <property type="entry name" value="NUDIX"/>
    <property type="match status" value="1"/>
</dbReference>
<organism evidence="9 10">
    <name type="scientific">Kockovaella imperatae</name>
    <dbReference type="NCBI Taxonomy" id="4999"/>
    <lineage>
        <taxon>Eukaryota</taxon>
        <taxon>Fungi</taxon>
        <taxon>Dikarya</taxon>
        <taxon>Basidiomycota</taxon>
        <taxon>Agaricomycotina</taxon>
        <taxon>Tremellomycetes</taxon>
        <taxon>Tremellales</taxon>
        <taxon>Cuniculitremaceae</taxon>
        <taxon>Kockovaella</taxon>
    </lineage>
</organism>
<comment type="cofactor">
    <cofactor evidence="2">
        <name>Mg(2+)</name>
        <dbReference type="ChEBI" id="CHEBI:18420"/>
    </cofactor>
</comment>
<evidence type="ECO:0000256" key="4">
    <source>
        <dbReference type="ARBA" id="ARBA00022801"/>
    </source>
</evidence>
<dbReference type="OrthoDB" id="206213at2759"/>
<dbReference type="InterPro" id="IPR015797">
    <property type="entry name" value="NUDIX_hydrolase-like_dom_sf"/>
</dbReference>
<dbReference type="RefSeq" id="XP_021868226.1">
    <property type="nucleotide sequence ID" value="XM_022018682.1"/>
</dbReference>
<dbReference type="Proteomes" id="UP000193218">
    <property type="component" value="Unassembled WGS sequence"/>
</dbReference>
<feature type="domain" description="Nudix hydrolase" evidence="8">
    <location>
        <begin position="31"/>
        <end position="173"/>
    </location>
</feature>
<dbReference type="InParanoid" id="A0A1Y1U7F2"/>